<dbReference type="InterPro" id="IPR014729">
    <property type="entry name" value="Rossmann-like_a/b/a_fold"/>
</dbReference>
<dbReference type="SUPFAM" id="SSF56235">
    <property type="entry name" value="N-terminal nucleophile aminohydrolases (Ntn hydrolases)"/>
    <property type="match status" value="1"/>
</dbReference>
<evidence type="ECO:0000256" key="4">
    <source>
        <dbReference type="ARBA" id="ARBA00022741"/>
    </source>
</evidence>
<dbReference type="Gene3D" id="3.60.20.10">
    <property type="entry name" value="Glutamine Phosphoribosylpyrophosphate, subunit 1, domain 1"/>
    <property type="match status" value="1"/>
</dbReference>
<dbReference type="InterPro" id="IPR029055">
    <property type="entry name" value="Ntn_hydrolases_N"/>
</dbReference>
<dbReference type="SUPFAM" id="SSF52402">
    <property type="entry name" value="Adenine nucleotide alpha hydrolases-like"/>
    <property type="match status" value="1"/>
</dbReference>
<evidence type="ECO:0000256" key="1">
    <source>
        <dbReference type="ARBA" id="ARBA00005187"/>
    </source>
</evidence>
<keyword evidence="7" id="KW-0315">Glutamine amidotransferase</keyword>
<evidence type="ECO:0000256" key="7">
    <source>
        <dbReference type="ARBA" id="ARBA00022962"/>
    </source>
</evidence>
<dbReference type="InterPro" id="IPR006426">
    <property type="entry name" value="Asn_synth_AEB"/>
</dbReference>
<evidence type="ECO:0000256" key="5">
    <source>
        <dbReference type="ARBA" id="ARBA00022840"/>
    </source>
</evidence>
<dbReference type="InterPro" id="IPR017932">
    <property type="entry name" value="GATase_2_dom"/>
</dbReference>
<proteinExistence type="inferred from homology"/>
<keyword evidence="4" id="KW-0547">Nucleotide-binding</keyword>
<dbReference type="Proteomes" id="UP001500460">
    <property type="component" value="Unassembled WGS sequence"/>
</dbReference>
<dbReference type="EMBL" id="BAAATK010000033">
    <property type="protein sequence ID" value="GAA2448365.1"/>
    <property type="molecule type" value="Genomic_DNA"/>
</dbReference>
<reference evidence="11" key="1">
    <citation type="journal article" date="2019" name="Int. J. Syst. Evol. Microbiol.">
        <title>The Global Catalogue of Microorganisms (GCM) 10K type strain sequencing project: providing services to taxonomists for standard genome sequencing and annotation.</title>
        <authorList>
            <consortium name="The Broad Institute Genomics Platform"/>
            <consortium name="The Broad Institute Genome Sequencing Center for Infectious Disease"/>
            <person name="Wu L."/>
            <person name="Ma J."/>
        </authorList>
    </citation>
    <scope>NUCLEOTIDE SEQUENCE [LARGE SCALE GENOMIC DNA]</scope>
    <source>
        <strain evidence="11">JCM 6922</strain>
    </source>
</reference>
<dbReference type="CDD" id="cd00712">
    <property type="entry name" value="AsnB"/>
    <property type="match status" value="1"/>
</dbReference>
<dbReference type="PROSITE" id="PS51278">
    <property type="entry name" value="GATASE_TYPE_2"/>
    <property type="match status" value="1"/>
</dbReference>
<evidence type="ECO:0000259" key="9">
    <source>
        <dbReference type="PROSITE" id="PS51278"/>
    </source>
</evidence>
<comment type="pathway">
    <text evidence="1">Amino-acid biosynthesis; L-asparagine biosynthesis; L-asparagine from L-aspartate (L-Gln route): step 1/1.</text>
</comment>
<evidence type="ECO:0000256" key="6">
    <source>
        <dbReference type="ARBA" id="ARBA00022888"/>
    </source>
</evidence>
<comment type="catalytic activity">
    <reaction evidence="8">
        <text>L-aspartate + L-glutamine + ATP + H2O = L-asparagine + L-glutamate + AMP + diphosphate + H(+)</text>
        <dbReference type="Rhea" id="RHEA:12228"/>
        <dbReference type="ChEBI" id="CHEBI:15377"/>
        <dbReference type="ChEBI" id="CHEBI:15378"/>
        <dbReference type="ChEBI" id="CHEBI:29985"/>
        <dbReference type="ChEBI" id="CHEBI:29991"/>
        <dbReference type="ChEBI" id="CHEBI:30616"/>
        <dbReference type="ChEBI" id="CHEBI:33019"/>
        <dbReference type="ChEBI" id="CHEBI:58048"/>
        <dbReference type="ChEBI" id="CHEBI:58359"/>
        <dbReference type="ChEBI" id="CHEBI:456215"/>
        <dbReference type="EC" id="6.3.5.4"/>
    </reaction>
</comment>
<dbReference type="Pfam" id="PF00733">
    <property type="entry name" value="Asn_synthase"/>
    <property type="match status" value="1"/>
</dbReference>
<sequence>MCRIFGHFDADVTPHELKTVAALQRHGGPDAQTHVTGDGWGLGNNRLAIMDLDGGDQPYVLGDITAVFNGEIYNHQELRDSLVRRGHTFSDTCDGSIIPALYAEYGTAFVDHLDGMFAVAVVDLRHEPRLILATDDIGMKPLYYHWDAVRRHLYFSSELPALLSFQAVRADAWTPGLDAYLATKTPFGEQTMFEGIKVMPPAVTMDVTRRHGPRMHHRVPTPAQAATDPQTAADQVRSLLRREVHRLTRADVPVCAITSGGLDSSLVTALAAEKVPELHTFNIAYRGTWPADERAFARQVAERCGTRHHQVEIDPATFPDLLADVVWHLGQPNADPITLSTYALFNAVHNAGFKVAVTGDAADELFGGYARIKEALAAPEGTDWIPGYLQALSAIPRQDRMRLYSPEYRAYITDRGTAEDHLADHLRSTRTRRLETITRVEVGQRLPAYHLRRVDHLSMASSVEVRLPFCQPSVVRYALALPDHLKVKDGQVKRALYGAARGLLPDTVLNRPKQPFTLPITAMLTPGQPLLDFARDMLTASRIRARGYLDPQAVNRLLAAQQNTPDDRSALAIWSLLIHELWQEQFQGGRTRTHQFAPGVPA</sequence>
<comment type="caution">
    <text evidence="10">The sequence shown here is derived from an EMBL/GenBank/DDBJ whole genome shotgun (WGS) entry which is preliminary data.</text>
</comment>
<evidence type="ECO:0000256" key="8">
    <source>
        <dbReference type="ARBA" id="ARBA00048741"/>
    </source>
</evidence>
<dbReference type="PIRSF" id="PIRSF001589">
    <property type="entry name" value="Asn_synthetase_glu-h"/>
    <property type="match status" value="1"/>
</dbReference>
<evidence type="ECO:0000256" key="3">
    <source>
        <dbReference type="ARBA" id="ARBA00012737"/>
    </source>
</evidence>
<dbReference type="CDD" id="cd01991">
    <property type="entry name" value="Asn_synthase_B_C"/>
    <property type="match status" value="1"/>
</dbReference>
<dbReference type="NCBIfam" id="TIGR01536">
    <property type="entry name" value="asn_synth_AEB"/>
    <property type="match status" value="1"/>
</dbReference>
<accession>A0ABP5X8C3</accession>
<dbReference type="InterPro" id="IPR051786">
    <property type="entry name" value="ASN_synthetase/amidase"/>
</dbReference>
<dbReference type="InterPro" id="IPR001962">
    <property type="entry name" value="Asn_synthase"/>
</dbReference>
<evidence type="ECO:0000313" key="11">
    <source>
        <dbReference type="Proteomes" id="UP001500460"/>
    </source>
</evidence>
<dbReference type="RefSeq" id="WP_344606402.1">
    <property type="nucleotide sequence ID" value="NZ_BAAATK010000033.1"/>
</dbReference>
<gene>
    <name evidence="10" type="primary">asnB_2</name>
    <name evidence="10" type="ORF">GCM10010421_45500</name>
</gene>
<keyword evidence="5" id="KW-0067">ATP-binding</keyword>
<evidence type="ECO:0000313" key="10">
    <source>
        <dbReference type="EMBL" id="GAA2448365.1"/>
    </source>
</evidence>
<dbReference type="PANTHER" id="PTHR43284">
    <property type="entry name" value="ASPARAGINE SYNTHETASE (GLUTAMINE-HYDROLYZING)"/>
    <property type="match status" value="1"/>
</dbReference>
<dbReference type="Gene3D" id="3.40.50.620">
    <property type="entry name" value="HUPs"/>
    <property type="match status" value="1"/>
</dbReference>
<dbReference type="Pfam" id="PF13537">
    <property type="entry name" value="GATase_7"/>
    <property type="match status" value="1"/>
</dbReference>
<organism evidence="10 11">
    <name type="scientific">Streptomyces glaucus</name>
    <dbReference type="NCBI Taxonomy" id="284029"/>
    <lineage>
        <taxon>Bacteria</taxon>
        <taxon>Bacillati</taxon>
        <taxon>Actinomycetota</taxon>
        <taxon>Actinomycetes</taxon>
        <taxon>Kitasatosporales</taxon>
        <taxon>Streptomycetaceae</taxon>
        <taxon>Streptomyces</taxon>
    </lineage>
</organism>
<dbReference type="PANTHER" id="PTHR43284:SF1">
    <property type="entry name" value="ASPARAGINE SYNTHETASE"/>
    <property type="match status" value="1"/>
</dbReference>
<keyword evidence="6" id="KW-0061">Asparagine biosynthesis</keyword>
<keyword evidence="11" id="KW-1185">Reference proteome</keyword>
<dbReference type="InterPro" id="IPR033738">
    <property type="entry name" value="AsnB_N"/>
</dbReference>
<protein>
    <recommendedName>
        <fullName evidence="3">asparagine synthase (glutamine-hydrolyzing)</fullName>
        <ecNumber evidence="3">6.3.5.4</ecNumber>
    </recommendedName>
</protein>
<dbReference type="EC" id="6.3.5.4" evidence="3"/>
<name>A0ABP5X8C3_9ACTN</name>
<keyword evidence="6" id="KW-0028">Amino-acid biosynthesis</keyword>
<evidence type="ECO:0000256" key="2">
    <source>
        <dbReference type="ARBA" id="ARBA00005752"/>
    </source>
</evidence>
<feature type="domain" description="Glutamine amidotransferase type-2" evidence="9">
    <location>
        <begin position="2"/>
        <end position="210"/>
    </location>
</feature>
<comment type="similarity">
    <text evidence="2">Belongs to the asparagine synthetase family.</text>
</comment>